<feature type="domain" description="Ig-like" evidence="3">
    <location>
        <begin position="284"/>
        <end position="371"/>
    </location>
</feature>
<dbReference type="Gene3D" id="2.60.40.10">
    <property type="entry name" value="Immunoglobulins"/>
    <property type="match status" value="2"/>
</dbReference>
<evidence type="ECO:0000256" key="1">
    <source>
        <dbReference type="SAM" id="MobiDB-lite"/>
    </source>
</evidence>
<dbReference type="InterPro" id="IPR007110">
    <property type="entry name" value="Ig-like_dom"/>
</dbReference>
<dbReference type="GO" id="GO:0005886">
    <property type="term" value="C:plasma membrane"/>
    <property type="evidence" value="ECO:0007669"/>
    <property type="project" value="TreeGrafter"/>
</dbReference>
<dbReference type="Pfam" id="PF07686">
    <property type="entry name" value="V-set"/>
    <property type="match status" value="1"/>
</dbReference>
<dbReference type="EMBL" id="JAAKFY010000021">
    <property type="protein sequence ID" value="KAF3839040.1"/>
    <property type="molecule type" value="Genomic_DNA"/>
</dbReference>
<keyword evidence="2" id="KW-1133">Transmembrane helix</keyword>
<name>A0A7J5XPU2_DISMA</name>
<dbReference type="GO" id="GO:2001204">
    <property type="term" value="P:regulation of osteoclast development"/>
    <property type="evidence" value="ECO:0007669"/>
    <property type="project" value="TreeGrafter"/>
</dbReference>
<feature type="compositionally biased region" description="Low complexity" evidence="1">
    <location>
        <begin position="1"/>
        <end position="17"/>
    </location>
</feature>
<evidence type="ECO:0000256" key="2">
    <source>
        <dbReference type="SAM" id="Phobius"/>
    </source>
</evidence>
<evidence type="ECO:0000259" key="3">
    <source>
        <dbReference type="PROSITE" id="PS50835"/>
    </source>
</evidence>
<dbReference type="InterPro" id="IPR013783">
    <property type="entry name" value="Ig-like_fold"/>
</dbReference>
<keyword evidence="2" id="KW-0812">Transmembrane</keyword>
<dbReference type="PANTHER" id="PTHR46942">
    <property type="entry name" value="SIALIC ACID-BINDING IG-LIKE LECTIN 15"/>
    <property type="match status" value="1"/>
</dbReference>
<proteinExistence type="predicted"/>
<gene>
    <name evidence="4" type="ORF">F7725_017757</name>
</gene>
<dbReference type="GO" id="GO:0045124">
    <property type="term" value="P:regulation of bone resorption"/>
    <property type="evidence" value="ECO:0007669"/>
    <property type="project" value="TreeGrafter"/>
</dbReference>
<dbReference type="InterPro" id="IPR042836">
    <property type="entry name" value="SIG15"/>
</dbReference>
<sequence>MAPSSMDPSRMDPSVPSHWTSGGGEPCTRHRAVNPDCSLPSAHRERILGGAAGERERGLSRFGKIADPKAEGGSSSAAVLQGSAVDPQRQVVLPRVPLQPVPLVLLGPGSQLGAPVRLVQRNRTEAPCPWPRRHSSCRDVCWECCGWLKVQGSTTGVSLGLLGHGGVSGGLCPQRRRCGLPLLLHSSPQQHYSGMITLKWLARESNALHFFTCSVRNDSMEGKHGCAESHLKYSTYGDLRRGELSLLIRRVQLGDNGTFFCRVELEGYRQYFQKETQLYVTVQPQILNMSVVEPGSDGAPRRLQCEVEGQPLPNVTWLSASGTPMQDLEVKNLHSGPARLLSSVPYLQEVLSCRAESRLGAAERRHPAAHSTTLIISVSVSGLIVLLLLLL</sequence>
<dbReference type="PROSITE" id="PS50835">
    <property type="entry name" value="IG_LIKE"/>
    <property type="match status" value="1"/>
</dbReference>
<dbReference type="Proteomes" id="UP000518266">
    <property type="component" value="Unassembled WGS sequence"/>
</dbReference>
<accession>A0A7J5XPU2</accession>
<dbReference type="SUPFAM" id="SSF48726">
    <property type="entry name" value="Immunoglobulin"/>
    <property type="match status" value="2"/>
</dbReference>
<feature type="region of interest" description="Disordered" evidence="1">
    <location>
        <begin position="1"/>
        <end position="35"/>
    </location>
</feature>
<reference evidence="4 5" key="1">
    <citation type="submission" date="2020-03" db="EMBL/GenBank/DDBJ databases">
        <title>Dissostichus mawsoni Genome sequencing and assembly.</title>
        <authorList>
            <person name="Park H."/>
        </authorList>
    </citation>
    <scope>NUCLEOTIDE SEQUENCE [LARGE SCALE GENOMIC DNA]</scope>
    <source>
        <strain evidence="4">DM0001</strain>
        <tissue evidence="4">Muscle</tissue>
    </source>
</reference>
<keyword evidence="5" id="KW-1185">Reference proteome</keyword>
<keyword evidence="2" id="KW-0472">Membrane</keyword>
<dbReference type="OrthoDB" id="6152887at2759"/>
<dbReference type="PANTHER" id="PTHR46942:SF1">
    <property type="entry name" value="SIALIC ACID-BINDING IG-LIKE LECTIN 15"/>
    <property type="match status" value="1"/>
</dbReference>
<feature type="non-terminal residue" evidence="4">
    <location>
        <position position="1"/>
    </location>
</feature>
<evidence type="ECO:0000313" key="4">
    <source>
        <dbReference type="EMBL" id="KAF3839040.1"/>
    </source>
</evidence>
<dbReference type="InterPro" id="IPR036179">
    <property type="entry name" value="Ig-like_dom_sf"/>
</dbReference>
<dbReference type="InterPro" id="IPR013106">
    <property type="entry name" value="Ig_V-set"/>
</dbReference>
<organism evidence="4 5">
    <name type="scientific">Dissostichus mawsoni</name>
    <name type="common">Antarctic cod</name>
    <dbReference type="NCBI Taxonomy" id="36200"/>
    <lineage>
        <taxon>Eukaryota</taxon>
        <taxon>Metazoa</taxon>
        <taxon>Chordata</taxon>
        <taxon>Craniata</taxon>
        <taxon>Vertebrata</taxon>
        <taxon>Euteleostomi</taxon>
        <taxon>Actinopterygii</taxon>
        <taxon>Neopterygii</taxon>
        <taxon>Teleostei</taxon>
        <taxon>Neoteleostei</taxon>
        <taxon>Acanthomorphata</taxon>
        <taxon>Eupercaria</taxon>
        <taxon>Perciformes</taxon>
        <taxon>Notothenioidei</taxon>
        <taxon>Nototheniidae</taxon>
        <taxon>Dissostichus</taxon>
    </lineage>
</organism>
<dbReference type="GO" id="GO:0032956">
    <property type="term" value="P:regulation of actin cytoskeleton organization"/>
    <property type="evidence" value="ECO:0007669"/>
    <property type="project" value="TreeGrafter"/>
</dbReference>
<evidence type="ECO:0000313" key="5">
    <source>
        <dbReference type="Proteomes" id="UP000518266"/>
    </source>
</evidence>
<feature type="transmembrane region" description="Helical" evidence="2">
    <location>
        <begin position="368"/>
        <end position="390"/>
    </location>
</feature>
<comment type="caution">
    <text evidence="4">The sequence shown here is derived from an EMBL/GenBank/DDBJ whole genome shotgun (WGS) entry which is preliminary data.</text>
</comment>
<protein>
    <recommendedName>
        <fullName evidence="3">Ig-like domain-containing protein</fullName>
    </recommendedName>
</protein>
<dbReference type="AlphaFoldDB" id="A0A7J5XPU2"/>